<organism evidence="3 4">
    <name type="scientific">Pseudodesulfovibrio sediminis</name>
    <dbReference type="NCBI Taxonomy" id="2810563"/>
    <lineage>
        <taxon>Bacteria</taxon>
        <taxon>Pseudomonadati</taxon>
        <taxon>Thermodesulfobacteriota</taxon>
        <taxon>Desulfovibrionia</taxon>
        <taxon>Desulfovibrionales</taxon>
        <taxon>Desulfovibrionaceae</taxon>
    </lineage>
</organism>
<evidence type="ECO:0000313" key="3">
    <source>
        <dbReference type="EMBL" id="BCS88775.1"/>
    </source>
</evidence>
<dbReference type="Proteomes" id="UP001053296">
    <property type="component" value="Chromosome"/>
</dbReference>
<reference evidence="3" key="1">
    <citation type="journal article" date="2022" name="Arch. Microbiol.">
        <title>Pseudodesulfovibrio sediminis sp. nov., a mesophilic and neutrophilic sulfate-reducing bacterium isolated from sediment of a brackish lake.</title>
        <authorList>
            <person name="Takahashi A."/>
            <person name="Kojima H."/>
            <person name="Watanabe M."/>
            <person name="Fukui M."/>
        </authorList>
    </citation>
    <scope>NUCLEOTIDE SEQUENCE</scope>
    <source>
        <strain evidence="3">SF6</strain>
    </source>
</reference>
<dbReference type="InterPro" id="IPR051354">
    <property type="entry name" value="Transposase_27_IS1"/>
</dbReference>
<feature type="region of interest" description="Disordered" evidence="1">
    <location>
        <begin position="209"/>
        <end position="228"/>
    </location>
</feature>
<dbReference type="Pfam" id="PF12760">
    <property type="entry name" value="Zn_ribbon_IS1595"/>
    <property type="match status" value="1"/>
</dbReference>
<dbReference type="PANTHER" id="PTHR33293:SF1">
    <property type="entry name" value="INSERTION ELEMENT IS1 1 PROTEIN INSB-RELATED"/>
    <property type="match status" value="1"/>
</dbReference>
<dbReference type="NCBIfam" id="NF033547">
    <property type="entry name" value="transpos_IS1595"/>
    <property type="match status" value="1"/>
</dbReference>
<sequence length="228" mass="25830">MQQKEISGLIQIFERLNTEGQRDFFNYIRRMLGELLPISDHLKAIRETRFAEGFTCPHCGGEKVKRNGTYNNRQRYLCYSCRKTFNDWTGTPMAGTHYPERWMEYIQLMLEGKTLKQCAKALEISIPTAFYWRHKVLNALLRLGDGNLLSGIVEADETYFLESFKGKRNLTIRKPRKRGGKASKRGISNEQVAVMVAISRDGGIVCRTSGQGGTTPPKIHASVGHSPG</sequence>
<feature type="domain" description="Transposase zinc-ribbon" evidence="2">
    <location>
        <begin position="42"/>
        <end position="84"/>
    </location>
</feature>
<gene>
    <name evidence="3" type="ORF">PSDVSF_20170</name>
</gene>
<dbReference type="EMBL" id="AP024485">
    <property type="protein sequence ID" value="BCS88775.1"/>
    <property type="molecule type" value="Genomic_DNA"/>
</dbReference>
<evidence type="ECO:0000313" key="4">
    <source>
        <dbReference type="Proteomes" id="UP001053296"/>
    </source>
</evidence>
<evidence type="ECO:0000256" key="1">
    <source>
        <dbReference type="SAM" id="MobiDB-lite"/>
    </source>
</evidence>
<name>A0ABN6EUC5_9BACT</name>
<dbReference type="PANTHER" id="PTHR33293">
    <property type="entry name" value="INSERTION ELEMENT IS1 1 PROTEIN INSB-RELATED"/>
    <property type="match status" value="1"/>
</dbReference>
<proteinExistence type="predicted"/>
<accession>A0ABN6EUC5</accession>
<keyword evidence="4" id="KW-1185">Reference proteome</keyword>
<protein>
    <recommendedName>
        <fullName evidence="2">Transposase zinc-ribbon domain-containing protein</fullName>
    </recommendedName>
</protein>
<dbReference type="InterPro" id="IPR024442">
    <property type="entry name" value="Transposase_Zn_ribbon"/>
</dbReference>
<evidence type="ECO:0000259" key="2">
    <source>
        <dbReference type="Pfam" id="PF12760"/>
    </source>
</evidence>